<organism evidence="2 3">
    <name type="scientific">Halobacillus locisalis</name>
    <dbReference type="NCBI Taxonomy" id="220753"/>
    <lineage>
        <taxon>Bacteria</taxon>
        <taxon>Bacillati</taxon>
        <taxon>Bacillota</taxon>
        <taxon>Bacilli</taxon>
        <taxon>Bacillales</taxon>
        <taxon>Bacillaceae</taxon>
        <taxon>Halobacillus</taxon>
    </lineage>
</organism>
<sequence>MKRYIGMILLLFVVACGQTENPGPTDTTSSEPKETDPSAEYDRIGKGCEESSFSGQTFADLSEEEQALYEIPEPFEGESLEDVQVAQMQMARYEYINESLESQGYAGGIEMIDSVGNFNFLKGSIVVQLKDGLKGEEKKRKEAIEKAVEDAQEYYNDQAVVVQEVPKTKDELIDHQNRLMSKLASKESLEKKIVSTGLCMEQSALDLVVREELSEEELQFINEQTDVDIKIMVQEPNKKTGYVTSSGDGRLSLATTSFQHSKEDIEIGELVTVSYETVMESYPAKSEAIDVKVHKPKQPEGADLNEKEVIQQSLEKVEDDSPHQAIKDITYHQQSDEWTVRIRLIKGMDESQVQDMAIKDE</sequence>
<accession>A0A838CWW6</accession>
<feature type="compositionally biased region" description="Polar residues" evidence="1">
    <location>
        <begin position="20"/>
        <end position="30"/>
    </location>
</feature>
<feature type="region of interest" description="Disordered" evidence="1">
    <location>
        <begin position="20"/>
        <end position="46"/>
    </location>
</feature>
<feature type="compositionally biased region" description="Basic and acidic residues" evidence="1">
    <location>
        <begin position="31"/>
        <end position="46"/>
    </location>
</feature>
<comment type="caution">
    <text evidence="2">The sequence shown here is derived from an EMBL/GenBank/DDBJ whole genome shotgun (WGS) entry which is preliminary data.</text>
</comment>
<evidence type="ECO:0000313" key="3">
    <source>
        <dbReference type="Proteomes" id="UP000571017"/>
    </source>
</evidence>
<protein>
    <submittedName>
        <fullName evidence="2">DUF3221 domain-containing protein</fullName>
    </submittedName>
</protein>
<gene>
    <name evidence="2" type="ORF">H0266_15310</name>
</gene>
<keyword evidence="3" id="KW-1185">Reference proteome</keyword>
<name>A0A838CWW6_9BACI</name>
<evidence type="ECO:0000256" key="1">
    <source>
        <dbReference type="SAM" id="MobiDB-lite"/>
    </source>
</evidence>
<reference evidence="2 3" key="1">
    <citation type="journal article" date="2004" name="Extremophiles">
        <title>Halobacillus locisalis sp. nov., a halophilic bacterium isolated from a marine solar saltern of the Yellow Sea in Korea.</title>
        <authorList>
            <person name="Yoon J.H."/>
            <person name="Kang K.H."/>
            <person name="Oh T.K."/>
            <person name="Park Y.H."/>
        </authorList>
    </citation>
    <scope>NUCLEOTIDE SEQUENCE [LARGE SCALE GENOMIC DNA]</scope>
    <source>
        <strain evidence="2 3">KCTC 3788</strain>
    </source>
</reference>
<proteinExistence type="predicted"/>
<dbReference type="Proteomes" id="UP000571017">
    <property type="component" value="Unassembled WGS sequence"/>
</dbReference>
<dbReference type="EMBL" id="JACEFG010000003">
    <property type="protein sequence ID" value="MBA2176265.1"/>
    <property type="molecule type" value="Genomic_DNA"/>
</dbReference>
<dbReference type="PROSITE" id="PS51257">
    <property type="entry name" value="PROKAR_LIPOPROTEIN"/>
    <property type="match status" value="1"/>
</dbReference>
<dbReference type="AlphaFoldDB" id="A0A838CWW6"/>
<dbReference type="RefSeq" id="WP_181473296.1">
    <property type="nucleotide sequence ID" value="NZ_JACEFG010000003.1"/>
</dbReference>
<evidence type="ECO:0000313" key="2">
    <source>
        <dbReference type="EMBL" id="MBA2176265.1"/>
    </source>
</evidence>